<gene>
    <name evidence="1" type="ORF">RFH988_LOCUS20008</name>
</gene>
<dbReference type="Proteomes" id="UP000663882">
    <property type="component" value="Unassembled WGS sequence"/>
</dbReference>
<dbReference type="OrthoDB" id="10139925at2759"/>
<organism evidence="1 2">
    <name type="scientific">Rotaria sordida</name>
    <dbReference type="NCBI Taxonomy" id="392033"/>
    <lineage>
        <taxon>Eukaryota</taxon>
        <taxon>Metazoa</taxon>
        <taxon>Spiralia</taxon>
        <taxon>Gnathifera</taxon>
        <taxon>Rotifera</taxon>
        <taxon>Eurotatoria</taxon>
        <taxon>Bdelloidea</taxon>
        <taxon>Philodinida</taxon>
        <taxon>Philodinidae</taxon>
        <taxon>Rotaria</taxon>
    </lineage>
</organism>
<reference evidence="1" key="1">
    <citation type="submission" date="2021-02" db="EMBL/GenBank/DDBJ databases">
        <authorList>
            <person name="Nowell W R."/>
        </authorList>
    </citation>
    <scope>NUCLEOTIDE SEQUENCE</scope>
</reference>
<feature type="non-terminal residue" evidence="1">
    <location>
        <position position="1"/>
    </location>
</feature>
<evidence type="ECO:0000313" key="1">
    <source>
        <dbReference type="EMBL" id="CAF1114394.1"/>
    </source>
</evidence>
<dbReference type="EMBL" id="CAJNOO010001204">
    <property type="protein sequence ID" value="CAF1114394.1"/>
    <property type="molecule type" value="Genomic_DNA"/>
</dbReference>
<comment type="caution">
    <text evidence="1">The sequence shown here is derived from an EMBL/GenBank/DDBJ whole genome shotgun (WGS) entry which is preliminary data.</text>
</comment>
<accession>A0A814Q4Q6</accession>
<evidence type="ECO:0000313" key="2">
    <source>
        <dbReference type="Proteomes" id="UP000663882"/>
    </source>
</evidence>
<protein>
    <submittedName>
        <fullName evidence="1">Uncharacterized protein</fullName>
    </submittedName>
</protein>
<name>A0A814Q4Q6_9BILA</name>
<sequence>EDVKFIFVGLIQRCERIAMPTMTLFQAVDVFDEHFYGLSNLIDVLSAMIIEMTNLT</sequence>
<proteinExistence type="predicted"/>
<dbReference type="AlphaFoldDB" id="A0A814Q4Q6"/>